<evidence type="ECO:0000256" key="8">
    <source>
        <dbReference type="ARBA" id="ARBA00030923"/>
    </source>
</evidence>
<dbReference type="Gene3D" id="3.40.640.10">
    <property type="entry name" value="Type I PLP-dependent aspartate aminotransferase-like (Major domain)"/>
    <property type="match status" value="1"/>
</dbReference>
<evidence type="ECO:0000259" key="9">
    <source>
        <dbReference type="Pfam" id="PF00155"/>
    </source>
</evidence>
<dbReference type="InterPro" id="IPR015422">
    <property type="entry name" value="PyrdxlP-dep_Trfase_small"/>
</dbReference>
<dbReference type="AlphaFoldDB" id="A0A9P7ZIY7"/>
<comment type="subunit">
    <text evidence="3">Homodimer.</text>
</comment>
<dbReference type="OrthoDB" id="6752799at2759"/>
<evidence type="ECO:0000313" key="10">
    <source>
        <dbReference type="EMBL" id="KAG9252363.1"/>
    </source>
</evidence>
<evidence type="ECO:0000256" key="5">
    <source>
        <dbReference type="ARBA" id="ARBA00022576"/>
    </source>
</evidence>
<dbReference type="InterPro" id="IPR015424">
    <property type="entry name" value="PyrdxlP-dep_Trfase"/>
</dbReference>
<organism evidence="10 11">
    <name type="scientific">Emericellopsis atlantica</name>
    <dbReference type="NCBI Taxonomy" id="2614577"/>
    <lineage>
        <taxon>Eukaryota</taxon>
        <taxon>Fungi</taxon>
        <taxon>Dikarya</taxon>
        <taxon>Ascomycota</taxon>
        <taxon>Pezizomycotina</taxon>
        <taxon>Sordariomycetes</taxon>
        <taxon>Hypocreomycetidae</taxon>
        <taxon>Hypocreales</taxon>
        <taxon>Bionectriaceae</taxon>
        <taxon>Emericellopsis</taxon>
    </lineage>
</organism>
<dbReference type="PANTHER" id="PTHR11879">
    <property type="entry name" value="ASPARTATE AMINOTRANSFERASE"/>
    <property type="match status" value="1"/>
</dbReference>
<comment type="caution">
    <text evidence="10">The sequence shown here is derived from an EMBL/GenBank/DDBJ whole genome shotgun (WGS) entry which is preliminary data.</text>
</comment>
<sequence length="421" mass="47001">MLYPERRDMLFRESLVPFAPADLHYGLRSEFMADKCLEKVNLVIGAYRDDRGQPWVLPTVAQAIQLYHDDALQNQEYLPIAGEQSFCKAAAHLLLGCEDSDMQNRKFSFQTISGTGAVHLGAVFLSKFLAVPKPLVYLSDPTWDNHVPVFTHAGLSVKHYQYYSTETRLLNFEGMIQDLQDAPRGSIIVLQASAHNPTGVDPSQSQWEQIAETMKSSGHFAFFDCAYQGFATGDLMQDSFAVRHFFQQGIEMFIAQSFSKNLGLYGQRTGCLHYVANPGSEASSTVQRVASQLSSLQRSEISTPPLYGAKIASLVLNDKTLSKDWLGDLATMSERIAKMRAELQGRLEELGTPGNWRHITTQIGMFAYTGLNESEVELLRTKWHVYMLPSGRMSVAGLNSRNVSYVADAIHDVVGKVKVRK</sequence>
<dbReference type="Gene3D" id="3.90.1150.10">
    <property type="entry name" value="Aspartate Aminotransferase, domain 1"/>
    <property type="match status" value="1"/>
</dbReference>
<gene>
    <name evidence="10" type="ORF">F5Z01DRAFT_660503</name>
</gene>
<dbReference type="SUPFAM" id="SSF53383">
    <property type="entry name" value="PLP-dependent transferases"/>
    <property type="match status" value="1"/>
</dbReference>
<dbReference type="EC" id="2.6.1.1" evidence="4"/>
<name>A0A9P7ZIY7_9HYPO</name>
<dbReference type="GO" id="GO:0004069">
    <property type="term" value="F:L-aspartate:2-oxoglutarate aminotransferase activity"/>
    <property type="evidence" value="ECO:0007669"/>
    <property type="project" value="UniProtKB-EC"/>
</dbReference>
<dbReference type="EMBL" id="MU251262">
    <property type="protein sequence ID" value="KAG9252363.1"/>
    <property type="molecule type" value="Genomic_DNA"/>
</dbReference>
<evidence type="ECO:0000256" key="1">
    <source>
        <dbReference type="ARBA" id="ARBA00001933"/>
    </source>
</evidence>
<dbReference type="NCBIfam" id="NF006719">
    <property type="entry name" value="PRK09257.1"/>
    <property type="match status" value="1"/>
</dbReference>
<dbReference type="InterPro" id="IPR004839">
    <property type="entry name" value="Aminotransferase_I/II_large"/>
</dbReference>
<protein>
    <recommendedName>
        <fullName evidence="4">aspartate transaminase</fullName>
        <ecNumber evidence="4">2.6.1.1</ecNumber>
    </recommendedName>
    <alternativeName>
        <fullName evidence="8">Transaminase A</fullName>
    </alternativeName>
</protein>
<dbReference type="FunFam" id="3.90.1150.10:FF:000001">
    <property type="entry name" value="Aspartate aminotransferase"/>
    <property type="match status" value="1"/>
</dbReference>
<dbReference type="GO" id="GO:0005829">
    <property type="term" value="C:cytosol"/>
    <property type="evidence" value="ECO:0007669"/>
    <property type="project" value="TreeGrafter"/>
</dbReference>
<dbReference type="Proteomes" id="UP000887229">
    <property type="component" value="Unassembled WGS sequence"/>
</dbReference>
<dbReference type="CDD" id="cd00609">
    <property type="entry name" value="AAT_like"/>
    <property type="match status" value="1"/>
</dbReference>
<dbReference type="PRINTS" id="PR00799">
    <property type="entry name" value="TRANSAMINASE"/>
</dbReference>
<dbReference type="Pfam" id="PF00155">
    <property type="entry name" value="Aminotran_1_2"/>
    <property type="match status" value="1"/>
</dbReference>
<dbReference type="GO" id="GO:0030170">
    <property type="term" value="F:pyridoxal phosphate binding"/>
    <property type="evidence" value="ECO:0007669"/>
    <property type="project" value="InterPro"/>
</dbReference>
<dbReference type="GO" id="GO:0006532">
    <property type="term" value="P:aspartate biosynthetic process"/>
    <property type="evidence" value="ECO:0007669"/>
    <property type="project" value="TreeGrafter"/>
</dbReference>
<feature type="domain" description="Aminotransferase class I/classII large" evidence="9">
    <location>
        <begin position="39"/>
        <end position="410"/>
    </location>
</feature>
<dbReference type="InterPro" id="IPR000796">
    <property type="entry name" value="Asp_trans"/>
</dbReference>
<keyword evidence="11" id="KW-1185">Reference proteome</keyword>
<dbReference type="FunFam" id="3.40.640.10:FF:000066">
    <property type="entry name" value="Aspartate aminotransferase"/>
    <property type="match status" value="1"/>
</dbReference>
<evidence type="ECO:0000256" key="6">
    <source>
        <dbReference type="ARBA" id="ARBA00022679"/>
    </source>
</evidence>
<keyword evidence="7" id="KW-0663">Pyridoxal phosphate</keyword>
<evidence type="ECO:0000256" key="4">
    <source>
        <dbReference type="ARBA" id="ARBA00012753"/>
    </source>
</evidence>
<evidence type="ECO:0000256" key="7">
    <source>
        <dbReference type="ARBA" id="ARBA00022898"/>
    </source>
</evidence>
<proteinExistence type="inferred from homology"/>
<comment type="similarity">
    <text evidence="2">Belongs to the class-I pyridoxal-phosphate-dependent aminotransferase family.</text>
</comment>
<comment type="cofactor">
    <cofactor evidence="1">
        <name>pyridoxal 5'-phosphate</name>
        <dbReference type="ChEBI" id="CHEBI:597326"/>
    </cofactor>
</comment>
<reference evidence="10" key="1">
    <citation type="journal article" date="2021" name="IMA Fungus">
        <title>Genomic characterization of three marine fungi, including Emericellopsis atlantica sp. nov. with signatures of a generalist lifestyle and marine biomass degradation.</title>
        <authorList>
            <person name="Hagestad O.C."/>
            <person name="Hou L."/>
            <person name="Andersen J.H."/>
            <person name="Hansen E.H."/>
            <person name="Altermark B."/>
            <person name="Li C."/>
            <person name="Kuhnert E."/>
            <person name="Cox R.J."/>
            <person name="Crous P.W."/>
            <person name="Spatafora J.W."/>
            <person name="Lail K."/>
            <person name="Amirebrahimi M."/>
            <person name="Lipzen A."/>
            <person name="Pangilinan J."/>
            <person name="Andreopoulos W."/>
            <person name="Hayes R.D."/>
            <person name="Ng V."/>
            <person name="Grigoriev I.V."/>
            <person name="Jackson S.A."/>
            <person name="Sutton T.D.S."/>
            <person name="Dobson A.D.W."/>
            <person name="Rama T."/>
        </authorList>
    </citation>
    <scope>NUCLEOTIDE SEQUENCE</scope>
    <source>
        <strain evidence="10">TS7</strain>
    </source>
</reference>
<dbReference type="PANTHER" id="PTHR11879:SF55">
    <property type="entry name" value="GLUTAMATE OXALOACETATE TRANSAMINASE 1, ISOFORM B"/>
    <property type="match status" value="1"/>
</dbReference>
<evidence type="ECO:0000256" key="2">
    <source>
        <dbReference type="ARBA" id="ARBA00007441"/>
    </source>
</evidence>
<accession>A0A9P7ZIY7</accession>
<dbReference type="InterPro" id="IPR015421">
    <property type="entry name" value="PyrdxlP-dep_Trfase_major"/>
</dbReference>
<keyword evidence="6" id="KW-0808">Transferase</keyword>
<evidence type="ECO:0000313" key="11">
    <source>
        <dbReference type="Proteomes" id="UP000887229"/>
    </source>
</evidence>
<dbReference type="RefSeq" id="XP_046116287.1">
    <property type="nucleotide sequence ID" value="XM_046263834.1"/>
</dbReference>
<evidence type="ECO:0000256" key="3">
    <source>
        <dbReference type="ARBA" id="ARBA00011738"/>
    </source>
</evidence>
<dbReference type="GeneID" id="70294737"/>
<keyword evidence="5" id="KW-0032">Aminotransferase</keyword>